<dbReference type="InterPro" id="IPR015228">
    <property type="entry name" value="SWA2_UBA"/>
</dbReference>
<organism evidence="3 4">
    <name type="scientific">Saccharomycodes ludwigii</name>
    <dbReference type="NCBI Taxonomy" id="36035"/>
    <lineage>
        <taxon>Eukaryota</taxon>
        <taxon>Fungi</taxon>
        <taxon>Dikarya</taxon>
        <taxon>Ascomycota</taxon>
        <taxon>Saccharomycotina</taxon>
        <taxon>Saccharomycetes</taxon>
        <taxon>Saccharomycodales</taxon>
        <taxon>Saccharomycodaceae</taxon>
        <taxon>Saccharomycodes</taxon>
    </lineage>
</organism>
<dbReference type="EMBL" id="UFAJ01001063">
    <property type="protein sequence ID" value="SSD62016.1"/>
    <property type="molecule type" value="Genomic_DNA"/>
</dbReference>
<evidence type="ECO:0000256" key="1">
    <source>
        <dbReference type="SAM" id="MobiDB-lite"/>
    </source>
</evidence>
<dbReference type="Pfam" id="PF09145">
    <property type="entry name" value="Ubiq-assoc"/>
    <property type="match status" value="1"/>
</dbReference>
<keyword evidence="4" id="KW-1185">Reference proteome</keyword>
<sequence length="703" mass="79498">MSADPFSDLLNSFKDQHNTVTITDNDKNNSSDINSKSLNHLLKQKELPNKNTPVQTNTLAETSTNVTNTVDLLDDFFGSSSNTNISTSTKNNNQTNNDSGSDLLEDFLGPQETSPNNNAKSLQPEHMKEEYVETKEKEQEQEQEYIADEVKDFELARLMSINDMSLNKALEYYENGITYDVLMKKLKPTYPTRTKTSSTLSSGANNNAVPPSIIEETSSNLFNIASSLFNKGKNLIEQSLNFEDENERYNNNSRDTANVNSFAKLHINSNINSRLDALKQNFDDSSVLTSNTNRPIRMGEKSKHLYVENNKNNQANSDTTTIDNFNSTLLIDRDDNISSEISSGNIKRNNLTEKSTSQQPLPASSESNILLDFSNDSFEQTSLHQGNNIKSNHNQPYISDLEYASYTEFKEKAAIAFKNGDYTESLNDYIKSLNSLPENHPLRIISLSNIVTTRLKLGETSKSLENANAALKLLELHYGNATASPEETIPKSDGKRYKDMWGKIVFRKAEILESMDNYKAAYDLYKTLVSTGITDLKIMQGKSRCEKVVLPQNKTVLSSKKPKLKASTGLNPSVTNSNSFGRNENLKRVQDKNSRLEQLEREKFQLHDQIEQQVQDWCKGHETDLRYLLLTLSKVLQFSSWPEIKGTDLVMPKRVKIYYLKAISKTHPDKLNDSLSTKDKMLASSIFIVLTKSWELFKQDNNL</sequence>
<dbReference type="VEuPathDB" id="FungiDB:SCODWIG_03778"/>
<dbReference type="InterPro" id="IPR009060">
    <property type="entry name" value="UBA-like_sf"/>
</dbReference>
<dbReference type="SUPFAM" id="SSF46934">
    <property type="entry name" value="UBA-like"/>
    <property type="match status" value="1"/>
</dbReference>
<dbReference type="SUPFAM" id="SSF46565">
    <property type="entry name" value="Chaperone J-domain"/>
    <property type="match status" value="1"/>
</dbReference>
<accession>A0A376BBL9</accession>
<feature type="compositionally biased region" description="Polar residues" evidence="1">
    <location>
        <begin position="111"/>
        <end position="121"/>
    </location>
</feature>
<dbReference type="AlphaFoldDB" id="A0A376BBL9"/>
<proteinExistence type="predicted"/>
<feature type="compositionally biased region" description="Low complexity" evidence="1">
    <location>
        <begin position="82"/>
        <end position="101"/>
    </location>
</feature>
<feature type="region of interest" description="Disordered" evidence="1">
    <location>
        <begin position="560"/>
        <end position="589"/>
    </location>
</feature>
<dbReference type="Gene3D" id="1.10.287.110">
    <property type="entry name" value="DnaJ domain"/>
    <property type="match status" value="1"/>
</dbReference>
<dbReference type="Gene3D" id="1.10.8.10">
    <property type="entry name" value="DNA helicase RuvA subunit, C-terminal domain"/>
    <property type="match status" value="1"/>
</dbReference>
<feature type="compositionally biased region" description="Polar residues" evidence="1">
    <location>
        <begin position="568"/>
        <end position="582"/>
    </location>
</feature>
<evidence type="ECO:0000313" key="4">
    <source>
        <dbReference type="Proteomes" id="UP000262825"/>
    </source>
</evidence>
<protein>
    <recommendedName>
        <fullName evidence="2">SWA2-like ubiquitin-associated domain-containing protein</fullName>
    </recommendedName>
</protein>
<dbReference type="Proteomes" id="UP000262825">
    <property type="component" value="Unassembled WGS sequence"/>
</dbReference>
<dbReference type="InterPro" id="IPR011990">
    <property type="entry name" value="TPR-like_helical_dom_sf"/>
</dbReference>
<dbReference type="InterPro" id="IPR036869">
    <property type="entry name" value="J_dom_sf"/>
</dbReference>
<evidence type="ECO:0000313" key="3">
    <source>
        <dbReference type="EMBL" id="SSD62016.1"/>
    </source>
</evidence>
<dbReference type="SUPFAM" id="SSF48452">
    <property type="entry name" value="TPR-like"/>
    <property type="match status" value="1"/>
</dbReference>
<gene>
    <name evidence="3" type="ORF">SCODWIG_03778</name>
</gene>
<feature type="compositionally biased region" description="Basic and acidic residues" evidence="1">
    <location>
        <begin position="123"/>
        <end position="140"/>
    </location>
</feature>
<reference evidence="4" key="1">
    <citation type="submission" date="2018-06" db="EMBL/GenBank/DDBJ databases">
        <authorList>
            <person name="Guldener U."/>
        </authorList>
    </citation>
    <scope>NUCLEOTIDE SEQUENCE [LARGE SCALE GENOMIC DNA]</scope>
    <source>
        <strain evidence="4">UTAD17</strain>
    </source>
</reference>
<dbReference type="Gene3D" id="1.25.40.10">
    <property type="entry name" value="Tetratricopeptide repeat domain"/>
    <property type="match status" value="1"/>
</dbReference>
<evidence type="ECO:0000259" key="2">
    <source>
        <dbReference type="Pfam" id="PF09145"/>
    </source>
</evidence>
<name>A0A376BBL9_9ASCO</name>
<feature type="domain" description="SWA2-like ubiquitin-associated" evidence="2">
    <location>
        <begin position="146"/>
        <end position="187"/>
    </location>
</feature>
<feature type="region of interest" description="Disordered" evidence="1">
    <location>
        <begin position="82"/>
        <end position="142"/>
    </location>
</feature>